<dbReference type="PANTHER" id="PTHR36505">
    <property type="entry name" value="BLR1072 PROTEIN"/>
    <property type="match status" value="1"/>
</dbReference>
<dbReference type="EMBL" id="JALJXV010000012">
    <property type="protein sequence ID" value="MCP1676917.1"/>
    <property type="molecule type" value="Genomic_DNA"/>
</dbReference>
<evidence type="ECO:0000313" key="5">
    <source>
        <dbReference type="Proteomes" id="UP001205843"/>
    </source>
</evidence>
<evidence type="ECO:0000259" key="3">
    <source>
        <dbReference type="Pfam" id="PF05239"/>
    </source>
</evidence>
<feature type="signal peptide" evidence="2">
    <location>
        <begin position="1"/>
        <end position="22"/>
    </location>
</feature>
<reference evidence="4" key="1">
    <citation type="submission" date="2022-03" db="EMBL/GenBank/DDBJ databases">
        <title>Genomic Encyclopedia of Type Strains, Phase III (KMG-III): the genomes of soil and plant-associated and newly described type strains.</title>
        <authorList>
            <person name="Whitman W."/>
        </authorList>
    </citation>
    <scope>NUCLEOTIDE SEQUENCE</scope>
    <source>
        <strain evidence="4">ANL 6-2</strain>
    </source>
</reference>
<keyword evidence="5" id="KW-1185">Reference proteome</keyword>
<evidence type="ECO:0000313" key="4">
    <source>
        <dbReference type="EMBL" id="MCP1676917.1"/>
    </source>
</evidence>
<feature type="chain" id="PRO_5042174582" evidence="2">
    <location>
        <begin position="23"/>
        <end position="249"/>
    </location>
</feature>
<sequence>MHRGFVAVCLFMICVLGQKAIADETGNAPPLWSAQDILGAVVHDADGERLGTVNDAIFDRLDLHAVVLSVGGVFGIGSSRLILEYDRLTAEWHDFGPSFQSDLGREEINQLATYERDSVRPHNRLNWLLSEPIWNARGEWIGFIDDLLIADRRMVAVIIPVGGFLGIGTHKVAVRYDDLDDDGESFLLDTTRDELLQAEPVDYARMKDGERPRFLDGSLIPIGPRNSSGGHGLRAGALPVGLTPRYPRR</sequence>
<gene>
    <name evidence="4" type="ORF">J2T57_004091</name>
</gene>
<dbReference type="Proteomes" id="UP001205843">
    <property type="component" value="Unassembled WGS sequence"/>
</dbReference>
<evidence type="ECO:0000256" key="1">
    <source>
        <dbReference type="SAM" id="MobiDB-lite"/>
    </source>
</evidence>
<keyword evidence="2" id="KW-0732">Signal</keyword>
<organism evidence="4 5">
    <name type="scientific">Natronocella acetinitrilica</name>
    <dbReference type="NCBI Taxonomy" id="414046"/>
    <lineage>
        <taxon>Bacteria</taxon>
        <taxon>Pseudomonadati</taxon>
        <taxon>Pseudomonadota</taxon>
        <taxon>Gammaproteobacteria</taxon>
        <taxon>Chromatiales</taxon>
        <taxon>Ectothiorhodospiraceae</taxon>
        <taxon>Natronocella</taxon>
    </lineage>
</organism>
<comment type="caution">
    <text evidence="4">The sequence shown here is derived from an EMBL/GenBank/DDBJ whole genome shotgun (WGS) entry which is preliminary data.</text>
</comment>
<dbReference type="SUPFAM" id="SSF50346">
    <property type="entry name" value="PRC-barrel domain"/>
    <property type="match status" value="2"/>
</dbReference>
<feature type="domain" description="PRC-barrel" evidence="3">
    <location>
        <begin position="34"/>
        <end position="86"/>
    </location>
</feature>
<proteinExistence type="predicted"/>
<protein>
    <submittedName>
        <fullName evidence="4">Sporulation protein YlmC with PRC-barrel domain</fullName>
    </submittedName>
</protein>
<dbReference type="Pfam" id="PF05239">
    <property type="entry name" value="PRC"/>
    <property type="match status" value="1"/>
</dbReference>
<dbReference type="Gene3D" id="2.30.30.240">
    <property type="entry name" value="PRC-barrel domain"/>
    <property type="match status" value="2"/>
</dbReference>
<dbReference type="AlphaFoldDB" id="A0AAE3GAX2"/>
<evidence type="ECO:0000256" key="2">
    <source>
        <dbReference type="SAM" id="SignalP"/>
    </source>
</evidence>
<dbReference type="PANTHER" id="PTHR36505:SF1">
    <property type="entry name" value="BLR1072 PROTEIN"/>
    <property type="match status" value="1"/>
</dbReference>
<dbReference type="InterPro" id="IPR027275">
    <property type="entry name" value="PRC-brl_dom"/>
</dbReference>
<name>A0AAE3GAX2_9GAMM</name>
<feature type="region of interest" description="Disordered" evidence="1">
    <location>
        <begin position="227"/>
        <end position="249"/>
    </location>
</feature>
<accession>A0AAE3GAX2</accession>
<dbReference type="InterPro" id="IPR011033">
    <property type="entry name" value="PRC_barrel-like_sf"/>
</dbReference>
<dbReference type="RefSeq" id="WP_253484402.1">
    <property type="nucleotide sequence ID" value="NZ_JALJXV010000012.1"/>
</dbReference>